<evidence type="ECO:0000256" key="3">
    <source>
        <dbReference type="PROSITE-ProRule" id="PRU00023"/>
    </source>
</evidence>
<dbReference type="GO" id="GO:0085020">
    <property type="term" value="P:protein K6-linked ubiquitination"/>
    <property type="evidence" value="ECO:0007669"/>
    <property type="project" value="TreeGrafter"/>
</dbReference>
<dbReference type="PANTHER" id="PTHR24171">
    <property type="entry name" value="ANKYRIN REPEAT DOMAIN-CONTAINING PROTEIN 39-RELATED"/>
    <property type="match status" value="1"/>
</dbReference>
<proteinExistence type="predicted"/>
<feature type="signal peptide" evidence="4">
    <location>
        <begin position="1"/>
        <end position="21"/>
    </location>
</feature>
<keyword evidence="4" id="KW-0732">Signal</keyword>
<evidence type="ECO:0000313" key="6">
    <source>
        <dbReference type="Proteomes" id="UP000464954"/>
    </source>
</evidence>
<evidence type="ECO:0000256" key="4">
    <source>
        <dbReference type="SAM" id="SignalP"/>
    </source>
</evidence>
<feature type="chain" id="PRO_5026845477" evidence="4">
    <location>
        <begin position="22"/>
        <end position="189"/>
    </location>
</feature>
<dbReference type="InterPro" id="IPR036770">
    <property type="entry name" value="Ankyrin_rpt-contain_sf"/>
</dbReference>
<dbReference type="SMART" id="SM00248">
    <property type="entry name" value="ANK"/>
    <property type="match status" value="4"/>
</dbReference>
<keyword evidence="1" id="KW-0677">Repeat</keyword>
<keyword evidence="2 3" id="KW-0040">ANK repeat</keyword>
<dbReference type="Gene3D" id="1.25.40.20">
    <property type="entry name" value="Ankyrin repeat-containing domain"/>
    <property type="match status" value="3"/>
</dbReference>
<dbReference type="GO" id="GO:0004842">
    <property type="term" value="F:ubiquitin-protein transferase activity"/>
    <property type="evidence" value="ECO:0007669"/>
    <property type="project" value="TreeGrafter"/>
</dbReference>
<evidence type="ECO:0000256" key="1">
    <source>
        <dbReference type="ARBA" id="ARBA00022737"/>
    </source>
</evidence>
<dbReference type="PANTHER" id="PTHR24171:SF8">
    <property type="entry name" value="BRCA1-ASSOCIATED RING DOMAIN PROTEIN 1"/>
    <property type="match status" value="1"/>
</dbReference>
<accession>A0A6P1M566</accession>
<dbReference type="PROSITE" id="PS50088">
    <property type="entry name" value="ANK_REPEAT"/>
    <property type="match status" value="2"/>
</dbReference>
<protein>
    <submittedName>
        <fullName evidence="5">Uncharacterized protein</fullName>
    </submittedName>
</protein>
<dbReference type="PRINTS" id="PR01415">
    <property type="entry name" value="ANKYRIN"/>
</dbReference>
<dbReference type="Pfam" id="PF12796">
    <property type="entry name" value="Ank_2"/>
    <property type="match status" value="2"/>
</dbReference>
<name>A0A6P1M566_9BACT</name>
<feature type="repeat" description="ANK" evidence="3">
    <location>
        <begin position="129"/>
        <end position="161"/>
    </location>
</feature>
<dbReference type="AlphaFoldDB" id="A0A6P1M566"/>
<dbReference type="EMBL" id="CP047593">
    <property type="protein sequence ID" value="QHI69192.1"/>
    <property type="molecule type" value="Genomic_DNA"/>
</dbReference>
<feature type="repeat" description="ANK" evidence="3">
    <location>
        <begin position="63"/>
        <end position="95"/>
    </location>
</feature>
<dbReference type="InterPro" id="IPR002110">
    <property type="entry name" value="Ankyrin_rpt"/>
</dbReference>
<dbReference type="SUPFAM" id="SSF48403">
    <property type="entry name" value="Ankyrin repeat"/>
    <property type="match status" value="1"/>
</dbReference>
<evidence type="ECO:0000313" key="5">
    <source>
        <dbReference type="EMBL" id="QHI69192.1"/>
    </source>
</evidence>
<organism evidence="5 6">
    <name type="scientific">Tichowtungia aerotolerans</name>
    <dbReference type="NCBI Taxonomy" id="2697043"/>
    <lineage>
        <taxon>Bacteria</taxon>
        <taxon>Pseudomonadati</taxon>
        <taxon>Kiritimatiellota</taxon>
        <taxon>Tichowtungiia</taxon>
        <taxon>Tichowtungiales</taxon>
        <taxon>Tichowtungiaceae</taxon>
        <taxon>Tichowtungia</taxon>
    </lineage>
</organism>
<reference evidence="5 6" key="1">
    <citation type="submission" date="2020-01" db="EMBL/GenBank/DDBJ databases">
        <title>Ponticoccus aerotolerans gen. nov., sp. nov., an anaerobic bacterium and proposal of Ponticoccusceae fam. nov., Ponticoccusles ord. nov. and Ponticoccuse classis nov. in the phylum Kiritimatiellaeota.</title>
        <authorList>
            <person name="Zhou L.Y."/>
            <person name="Du Z.J."/>
        </authorList>
    </citation>
    <scope>NUCLEOTIDE SEQUENCE [LARGE SCALE GENOMIC DNA]</scope>
    <source>
        <strain evidence="5 6">S-5007</strain>
    </source>
</reference>
<keyword evidence="6" id="KW-1185">Reference proteome</keyword>
<evidence type="ECO:0000256" key="2">
    <source>
        <dbReference type="ARBA" id="ARBA00023043"/>
    </source>
</evidence>
<sequence>MRILSVFMILVLCCVSGCKKAATLPPPTEEEISAFVEAALNGNTAAVSAALENGMTVNSKDANGNTALMTAAFNGHDGTMQVLIDAGADVNLRVSQGITPLMAACGPYPKAVRLLLENGAEVNATDDIENFTALMYAAVEGLSPVVDILLEYGADPNMVDVDNDTAANFARQRGFKELADKLQALETKE</sequence>
<dbReference type="Proteomes" id="UP000464954">
    <property type="component" value="Chromosome"/>
</dbReference>
<gene>
    <name evidence="5" type="ORF">GT409_06915</name>
</gene>
<dbReference type="PROSITE" id="PS50297">
    <property type="entry name" value="ANK_REP_REGION"/>
    <property type="match status" value="2"/>
</dbReference>
<dbReference type="KEGG" id="taer:GT409_06915"/>
<dbReference type="RefSeq" id="WP_160628251.1">
    <property type="nucleotide sequence ID" value="NZ_CP047593.1"/>
</dbReference>